<organism evidence="2 3">
    <name type="scientific">Fusarium torulosum</name>
    <dbReference type="NCBI Taxonomy" id="33205"/>
    <lineage>
        <taxon>Eukaryota</taxon>
        <taxon>Fungi</taxon>
        <taxon>Dikarya</taxon>
        <taxon>Ascomycota</taxon>
        <taxon>Pezizomycotina</taxon>
        <taxon>Sordariomycetes</taxon>
        <taxon>Hypocreomycetidae</taxon>
        <taxon>Hypocreales</taxon>
        <taxon>Nectriaceae</taxon>
        <taxon>Fusarium</taxon>
    </lineage>
</organism>
<feature type="compositionally biased region" description="Low complexity" evidence="1">
    <location>
        <begin position="399"/>
        <end position="413"/>
    </location>
</feature>
<proteinExistence type="predicted"/>
<keyword evidence="3" id="KW-1185">Reference proteome</keyword>
<feature type="region of interest" description="Disordered" evidence="1">
    <location>
        <begin position="28"/>
        <end position="50"/>
    </location>
</feature>
<sequence>MATQVYHANNRAPVSPGSVAGWQFMEPNSALRPSSIPSSSPSSRGLQELSASQVNNKNLACNSPQHNQNQNQKLYLKSTSIKLPGRTSSSRGPRRSSSESDTFKPLEVVLEESIVSAGSLDATSEQSPLTADILSPKCQFEWLISLPASVNNAKDRGSLSNGENDRNALETQVYGCTLLSRMPQDFSPGRPNGGPETDLFDFIATPLIPEEYQALGLDPSPTPINHTNMASPPPPAYELHQVVPLKVSEMVEVVEQAVSPSLTLISERGSSCAGSSRNGSFSVPRIEDSFEELDKLEDELEAVNAFTQPRRITLDEKTTPSTDHLEPPPANKRPAISKRASMVGMSATVRIKQPEKPQISIRRATSLVFREKKQDDLDISPKPKVQSSREKLTVSQSASSKTPFKSTKPTTVPNFELPGEAVSRRLKEQREARRAQQANSQKAYVPPPRPKSSKPLTKPTFELPGEVISRRKREEREARLKAQAEEEQKKREFKARPMRNSVTPASIPRETITSLARQGKLSQDVTAKHTTATKTNRMSSIGPRLAPWSENKIPQGRGRLSTATSREDLSRGTSASTGSGTGKRATLTTEEASQLRHRGKEIFQRDNTSYTRDREREKRMREEALRLAREQAAERSRIASREWAEKKRRKEQIILEPLGAQ</sequence>
<feature type="compositionally biased region" description="Low complexity" evidence="1">
    <location>
        <begin position="571"/>
        <end position="586"/>
    </location>
</feature>
<feature type="compositionally biased region" description="Basic and acidic residues" evidence="1">
    <location>
        <begin position="369"/>
        <end position="392"/>
    </location>
</feature>
<evidence type="ECO:0000313" key="3">
    <source>
        <dbReference type="Proteomes" id="UP001187734"/>
    </source>
</evidence>
<feature type="region of interest" description="Disordered" evidence="1">
    <location>
        <begin position="80"/>
        <end position="103"/>
    </location>
</feature>
<evidence type="ECO:0000256" key="1">
    <source>
        <dbReference type="SAM" id="MobiDB-lite"/>
    </source>
</evidence>
<protein>
    <recommendedName>
        <fullName evidence="4">TPX2 C-terminal domain-containing protein</fullName>
    </recommendedName>
</protein>
<feature type="compositionally biased region" description="Basic and acidic residues" evidence="1">
    <location>
        <begin position="611"/>
        <end position="645"/>
    </location>
</feature>
<reference evidence="2" key="1">
    <citation type="submission" date="2018-03" db="EMBL/GenBank/DDBJ databases">
        <authorList>
            <person name="Guldener U."/>
        </authorList>
    </citation>
    <scope>NUCLEOTIDE SEQUENCE</scope>
</reference>
<feature type="region of interest" description="Disordered" evidence="1">
    <location>
        <begin position="312"/>
        <end position="661"/>
    </location>
</feature>
<dbReference type="EMBL" id="ONZP01000486">
    <property type="protein sequence ID" value="SPJ85596.1"/>
    <property type="molecule type" value="Genomic_DNA"/>
</dbReference>
<name>A0AAE8MIR9_9HYPO</name>
<feature type="compositionally biased region" description="Polar residues" evidence="1">
    <location>
        <begin position="511"/>
        <end position="539"/>
    </location>
</feature>
<dbReference type="Proteomes" id="UP001187734">
    <property type="component" value="Unassembled WGS sequence"/>
</dbReference>
<comment type="caution">
    <text evidence="2">The sequence shown here is derived from an EMBL/GenBank/DDBJ whole genome shotgun (WGS) entry which is preliminary data.</text>
</comment>
<feature type="compositionally biased region" description="Basic and acidic residues" evidence="1">
    <location>
        <begin position="422"/>
        <end position="434"/>
    </location>
</feature>
<feature type="compositionally biased region" description="Low complexity" evidence="1">
    <location>
        <begin position="33"/>
        <end position="43"/>
    </location>
</feature>
<evidence type="ECO:0000313" key="2">
    <source>
        <dbReference type="EMBL" id="SPJ85596.1"/>
    </source>
</evidence>
<evidence type="ECO:0008006" key="4">
    <source>
        <dbReference type="Google" id="ProtNLM"/>
    </source>
</evidence>
<gene>
    <name evidence="2" type="ORF">FTOL_11377</name>
</gene>
<feature type="compositionally biased region" description="Basic and acidic residues" evidence="1">
    <location>
        <begin position="468"/>
        <end position="490"/>
    </location>
</feature>
<feature type="compositionally biased region" description="Basic and acidic residues" evidence="1">
    <location>
        <begin position="312"/>
        <end position="326"/>
    </location>
</feature>
<accession>A0AAE8MIR9</accession>
<dbReference type="AlphaFoldDB" id="A0AAE8MIR9"/>